<evidence type="ECO:0000313" key="4">
    <source>
        <dbReference type="Proteomes" id="UP001159427"/>
    </source>
</evidence>
<feature type="non-terminal residue" evidence="3">
    <location>
        <position position="152"/>
    </location>
</feature>
<comment type="caution">
    <text evidence="3">The sequence shown here is derived from an EMBL/GenBank/DDBJ whole genome shotgun (WGS) entry which is preliminary data.</text>
</comment>
<dbReference type="Gene3D" id="3.30.420.610">
    <property type="entry name" value="LOTUS domain-like"/>
    <property type="match status" value="1"/>
</dbReference>
<dbReference type="InterPro" id="IPR041966">
    <property type="entry name" value="LOTUS-like"/>
</dbReference>
<proteinExistence type="predicted"/>
<organism evidence="3 4">
    <name type="scientific">Porites evermanni</name>
    <dbReference type="NCBI Taxonomy" id="104178"/>
    <lineage>
        <taxon>Eukaryota</taxon>
        <taxon>Metazoa</taxon>
        <taxon>Cnidaria</taxon>
        <taxon>Anthozoa</taxon>
        <taxon>Hexacorallia</taxon>
        <taxon>Scleractinia</taxon>
        <taxon>Fungiina</taxon>
        <taxon>Poritidae</taxon>
        <taxon>Porites</taxon>
    </lineage>
</organism>
<feature type="compositionally biased region" description="Basic and acidic residues" evidence="1">
    <location>
        <begin position="111"/>
        <end position="126"/>
    </location>
</feature>
<dbReference type="InterPro" id="IPR025605">
    <property type="entry name" value="OST-HTH/LOTUS_dom"/>
</dbReference>
<evidence type="ECO:0000256" key="1">
    <source>
        <dbReference type="SAM" id="MobiDB-lite"/>
    </source>
</evidence>
<feature type="domain" description="HTH OST-type" evidence="2">
    <location>
        <begin position="1"/>
        <end position="79"/>
    </location>
</feature>
<evidence type="ECO:0000313" key="3">
    <source>
        <dbReference type="EMBL" id="CAH3158995.1"/>
    </source>
</evidence>
<reference evidence="3 4" key="1">
    <citation type="submission" date="2022-05" db="EMBL/GenBank/DDBJ databases">
        <authorList>
            <consortium name="Genoscope - CEA"/>
            <person name="William W."/>
        </authorList>
    </citation>
    <scope>NUCLEOTIDE SEQUENCE [LARGE SCALE GENOMIC DNA]</scope>
</reference>
<feature type="region of interest" description="Disordered" evidence="1">
    <location>
        <begin position="93"/>
        <end position="129"/>
    </location>
</feature>
<keyword evidence="4" id="KW-1185">Reference proteome</keyword>
<protein>
    <recommendedName>
        <fullName evidence="2">HTH OST-type domain-containing protein</fullName>
    </recommendedName>
</protein>
<accession>A0ABN8Q7P5</accession>
<evidence type="ECO:0000259" key="2">
    <source>
        <dbReference type="PROSITE" id="PS51644"/>
    </source>
</evidence>
<dbReference type="Pfam" id="PF12872">
    <property type="entry name" value="OST-HTH"/>
    <property type="match status" value="1"/>
</dbReference>
<dbReference type="PROSITE" id="PS51644">
    <property type="entry name" value="HTH_OST"/>
    <property type="match status" value="1"/>
</dbReference>
<gene>
    <name evidence="3" type="ORF">PEVE_00003065</name>
</gene>
<dbReference type="EMBL" id="CALNXI010001182">
    <property type="protein sequence ID" value="CAH3158995.1"/>
    <property type="molecule type" value="Genomic_DNA"/>
</dbReference>
<sequence>MAKEVPQLVKAALRAVLLSQKGIKQTDLPRDYKKLNDSQLDVKKYGFQDLYDFLLAIPDVARLEFSPKDGENKVFGVVEKGIFISDHAKKNMGVPNGLKPLHPSQWPRNVNKNERTSVSKESDSKKKIMPNSSGLYAIHVKNLPPNCQQVRL</sequence>
<name>A0ABN8Q7P5_9CNID</name>
<dbReference type="Proteomes" id="UP001159427">
    <property type="component" value="Unassembled WGS sequence"/>
</dbReference>